<evidence type="ECO:0000313" key="7">
    <source>
        <dbReference type="Proteomes" id="UP000003704"/>
    </source>
</evidence>
<evidence type="ECO:0000256" key="3">
    <source>
        <dbReference type="ARBA" id="ARBA00023136"/>
    </source>
</evidence>
<feature type="transmembrane region" description="Helical" evidence="4">
    <location>
        <begin position="228"/>
        <end position="252"/>
    </location>
</feature>
<keyword evidence="3 4" id="KW-0472">Membrane</keyword>
<feature type="transmembrane region" description="Helical" evidence="4">
    <location>
        <begin position="291"/>
        <end position="310"/>
    </location>
</feature>
<reference evidence="6 7" key="1">
    <citation type="journal article" date="2012" name="J. Bacteriol.">
        <title>Genome Sequence of n-Alkane-Degrading Hydrocarboniphaga effusa Strain AP103T (ATCC BAA-332T).</title>
        <authorList>
            <person name="Chang H.K."/>
            <person name="Zylstra G.J."/>
            <person name="Chae J.C."/>
        </authorList>
    </citation>
    <scope>NUCLEOTIDE SEQUENCE [LARGE SCALE GENOMIC DNA]</scope>
    <source>
        <strain evidence="6 7">AP103</strain>
    </source>
</reference>
<dbReference type="PANTHER" id="PTHR42910">
    <property type="entry name" value="TRANSPORTER SCO4007-RELATED"/>
    <property type="match status" value="1"/>
</dbReference>
<feature type="transmembrane region" description="Helical" evidence="4">
    <location>
        <begin position="316"/>
        <end position="340"/>
    </location>
</feature>
<gene>
    <name evidence="6" type="ORF">WQQ_20720</name>
</gene>
<feature type="transmembrane region" description="Helical" evidence="4">
    <location>
        <begin position="89"/>
        <end position="107"/>
    </location>
</feature>
<dbReference type="CDD" id="cd17324">
    <property type="entry name" value="MFS_NepI_like"/>
    <property type="match status" value="1"/>
</dbReference>
<evidence type="ECO:0000256" key="4">
    <source>
        <dbReference type="SAM" id="Phobius"/>
    </source>
</evidence>
<sequence>MSSANGGRAETPAATAVQISPRLTLVFAIAVGAIVANLYYVQPLIEPIGVALQLSPSALGLMVTLAQVGYALGLLLLVPLGDLLENRRLCCSLLLVCALALTATAAAQNASMLLGALLAVGLTSVVAQVLVPFASQLAPDATRGRVVGNIMSGLFIGILLARPLSSALSDVVGWRAVFAASAVGMLVIAIALRLLLPQRKPSAALHYLDLLRSLWQLWRDTPLLRRRALYHAGLFGGFSLYWTGVTLVMTAAPFNLSHAQFALFALAGIAGAIASPIAGRAADRGWAGRTTAVAMLLVALGFGCAAIGLISGSLPLMVISGIVVDLGVSANLVTGQRLLFALNPAARSRMNALYMATFFCGGAIGSAITGVVLAHGGWLLACAVGAGAALLVLAAFATEKRAA</sequence>
<evidence type="ECO:0000256" key="2">
    <source>
        <dbReference type="ARBA" id="ARBA00022989"/>
    </source>
</evidence>
<evidence type="ECO:0000256" key="1">
    <source>
        <dbReference type="ARBA" id="ARBA00022692"/>
    </source>
</evidence>
<comment type="caution">
    <text evidence="6">The sequence shown here is derived from an EMBL/GenBank/DDBJ whole genome shotgun (WGS) entry which is preliminary data.</text>
</comment>
<dbReference type="STRING" id="1172194.WQQ_20720"/>
<dbReference type="PROSITE" id="PS50850">
    <property type="entry name" value="MFS"/>
    <property type="match status" value="1"/>
</dbReference>
<protein>
    <recommendedName>
        <fullName evidence="5">Major facilitator superfamily (MFS) profile domain-containing protein</fullName>
    </recommendedName>
</protein>
<feature type="domain" description="Major facilitator superfamily (MFS) profile" evidence="5">
    <location>
        <begin position="23"/>
        <end position="403"/>
    </location>
</feature>
<dbReference type="InterPro" id="IPR036259">
    <property type="entry name" value="MFS_trans_sf"/>
</dbReference>
<dbReference type="RefSeq" id="WP_007185020.1">
    <property type="nucleotide sequence ID" value="NZ_AKGD01000001.1"/>
</dbReference>
<feature type="transmembrane region" description="Helical" evidence="4">
    <location>
        <begin position="352"/>
        <end position="372"/>
    </location>
</feature>
<keyword evidence="1 4" id="KW-0812">Transmembrane</keyword>
<dbReference type="AlphaFoldDB" id="I8TD74"/>
<keyword evidence="7" id="KW-1185">Reference proteome</keyword>
<accession>I8TD74</accession>
<feature type="transmembrane region" description="Helical" evidence="4">
    <location>
        <begin position="113"/>
        <end position="134"/>
    </location>
</feature>
<feature type="transmembrane region" description="Helical" evidence="4">
    <location>
        <begin position="23"/>
        <end position="42"/>
    </location>
</feature>
<dbReference type="Pfam" id="PF07690">
    <property type="entry name" value="MFS_1"/>
    <property type="match status" value="1"/>
</dbReference>
<feature type="transmembrane region" description="Helical" evidence="4">
    <location>
        <begin position="146"/>
        <end position="164"/>
    </location>
</feature>
<dbReference type="SUPFAM" id="SSF103473">
    <property type="entry name" value="MFS general substrate transporter"/>
    <property type="match status" value="1"/>
</dbReference>
<dbReference type="GO" id="GO:0022857">
    <property type="term" value="F:transmembrane transporter activity"/>
    <property type="evidence" value="ECO:0007669"/>
    <property type="project" value="InterPro"/>
</dbReference>
<keyword evidence="2 4" id="KW-1133">Transmembrane helix</keyword>
<dbReference type="Proteomes" id="UP000003704">
    <property type="component" value="Unassembled WGS sequence"/>
</dbReference>
<proteinExistence type="predicted"/>
<name>I8TD74_9GAMM</name>
<evidence type="ECO:0000259" key="5">
    <source>
        <dbReference type="PROSITE" id="PS50850"/>
    </source>
</evidence>
<dbReference type="InterPro" id="IPR011701">
    <property type="entry name" value="MFS"/>
</dbReference>
<dbReference type="InterPro" id="IPR020846">
    <property type="entry name" value="MFS_dom"/>
</dbReference>
<dbReference type="Gene3D" id="1.20.1250.20">
    <property type="entry name" value="MFS general substrate transporter like domains"/>
    <property type="match status" value="1"/>
</dbReference>
<feature type="transmembrane region" description="Helical" evidence="4">
    <location>
        <begin position="258"/>
        <end position="279"/>
    </location>
</feature>
<organism evidence="6 7">
    <name type="scientific">Hydrocarboniphaga effusa AP103</name>
    <dbReference type="NCBI Taxonomy" id="1172194"/>
    <lineage>
        <taxon>Bacteria</taxon>
        <taxon>Pseudomonadati</taxon>
        <taxon>Pseudomonadota</taxon>
        <taxon>Gammaproteobacteria</taxon>
        <taxon>Nevskiales</taxon>
        <taxon>Nevskiaceae</taxon>
        <taxon>Hydrocarboniphaga</taxon>
    </lineage>
</organism>
<feature type="transmembrane region" description="Helical" evidence="4">
    <location>
        <begin position="378"/>
        <end position="397"/>
    </location>
</feature>
<dbReference type="EMBL" id="AKGD01000001">
    <property type="protein sequence ID" value="EIT71935.1"/>
    <property type="molecule type" value="Genomic_DNA"/>
</dbReference>
<feature type="transmembrane region" description="Helical" evidence="4">
    <location>
        <begin position="54"/>
        <end position="77"/>
    </location>
</feature>
<feature type="transmembrane region" description="Helical" evidence="4">
    <location>
        <begin position="176"/>
        <end position="196"/>
    </location>
</feature>
<dbReference type="PANTHER" id="PTHR42910:SF1">
    <property type="entry name" value="MAJOR FACILITATOR SUPERFAMILY (MFS) PROFILE DOMAIN-CONTAINING PROTEIN"/>
    <property type="match status" value="1"/>
</dbReference>
<evidence type="ECO:0000313" key="6">
    <source>
        <dbReference type="EMBL" id="EIT71935.1"/>
    </source>
</evidence>